<name>A0A4C1VUA0_EUMVA</name>
<evidence type="ECO:0000313" key="3">
    <source>
        <dbReference type="Proteomes" id="UP000299102"/>
    </source>
</evidence>
<evidence type="ECO:0000256" key="1">
    <source>
        <dbReference type="SAM" id="MobiDB-lite"/>
    </source>
</evidence>
<dbReference type="OrthoDB" id="7479003at2759"/>
<protein>
    <submittedName>
        <fullName evidence="2">Uncharacterized protein</fullName>
    </submittedName>
</protein>
<feature type="region of interest" description="Disordered" evidence="1">
    <location>
        <begin position="1"/>
        <end position="29"/>
    </location>
</feature>
<accession>A0A4C1VUA0</accession>
<dbReference type="EMBL" id="BGZK01000423">
    <property type="protein sequence ID" value="GBP42746.1"/>
    <property type="molecule type" value="Genomic_DNA"/>
</dbReference>
<feature type="compositionally biased region" description="Basic and acidic residues" evidence="1">
    <location>
        <begin position="20"/>
        <end position="29"/>
    </location>
</feature>
<dbReference type="Proteomes" id="UP000299102">
    <property type="component" value="Unassembled WGS sequence"/>
</dbReference>
<comment type="caution">
    <text evidence="2">The sequence shown here is derived from an EMBL/GenBank/DDBJ whole genome shotgun (WGS) entry which is preliminary data.</text>
</comment>
<sequence length="907" mass="102774">MKKKILRNNDKNTLTPFKKSTVEHHPNDVAKVEPHSVTNIKDDYDALKILMKKVFGSGEYKIISHIRTEPKLTVTSRKIPLKRKRSAKKLQKCSLQAPKQTRKKINTLRFDHVAFKKDIRHTFLPLIEVHRDFERTKPHQNLENSVSKKINCSHGTVDNAILSLNGAAYKINDHKDGENIKEVQNAYLTEIIDARDEESQSYCETALNETGAVICNSVNGKEINSITYATRLLQNGSETSEVSKVILKYYMDAERDIFQRNSINMQWFQNEQNTSSTTLNEFLESLDTNFEKKFDELKEINQGLNDNGDKANQIYSDVPVHFDSVSVEESSNPDALNLGDKDDVLEQITKFILLPSQLSDYLFLTCNETDRESYVNSNSIDNCIASNYLAPCQLSGHSAFDVGDESYDNNLLNSLTFYNSCNSLFITLNDELTESSLCPFTDDVRWKYNANLKPEDKISILSMYRDPVIGFFNRPVRFDMVFKNNRTKFNASIITSKRKIATKEIKKRKLIQRRSLNHRKTSVRRLSSDSRSSSKGPIKKWPPPHRCPKPPRMKGPSMVKGGCEPSSSTQCGAPFPRPCKIPRKCPKRKPPHSPGKYKLPTCPPFCCMQCGHCYGCPCGRCYGWRWNCGCRYGCGCGCGCNCGYGCGCGYHCDYSKGRQLGCGQACCWQAPSDPWNWCPSPTVPPLPPTPKPWSGENRGPPKGKPTGSPRENPSRKKTWNFSGLSEEMSRKLSLNLGPIKHYHSRYENNFIKIILMDIYTRIVSIIRNVKNPIGQLGRGGFSENGSPKVRGFDPWIPMPSWHVREDEVINPDTCLPEGKFGPPPKLKPSNGNPCEILPKTYIERFLRLIHGVEEEQLFLKPLGPVSRAPARVGCWIFSPFFQLEVAAVVQRLRAEGDGFDLKDEFLA</sequence>
<gene>
    <name evidence="2" type="ORF">EVAR_23384_1</name>
</gene>
<evidence type="ECO:0000313" key="2">
    <source>
        <dbReference type="EMBL" id="GBP42746.1"/>
    </source>
</evidence>
<proteinExistence type="predicted"/>
<feature type="region of interest" description="Disordered" evidence="1">
    <location>
        <begin position="511"/>
        <end position="558"/>
    </location>
</feature>
<organism evidence="2 3">
    <name type="scientific">Eumeta variegata</name>
    <name type="common">Bagworm moth</name>
    <name type="synonym">Eumeta japonica</name>
    <dbReference type="NCBI Taxonomy" id="151549"/>
    <lineage>
        <taxon>Eukaryota</taxon>
        <taxon>Metazoa</taxon>
        <taxon>Ecdysozoa</taxon>
        <taxon>Arthropoda</taxon>
        <taxon>Hexapoda</taxon>
        <taxon>Insecta</taxon>
        <taxon>Pterygota</taxon>
        <taxon>Neoptera</taxon>
        <taxon>Endopterygota</taxon>
        <taxon>Lepidoptera</taxon>
        <taxon>Glossata</taxon>
        <taxon>Ditrysia</taxon>
        <taxon>Tineoidea</taxon>
        <taxon>Psychidae</taxon>
        <taxon>Oiketicinae</taxon>
        <taxon>Eumeta</taxon>
    </lineage>
</organism>
<feature type="compositionally biased region" description="Basic residues" evidence="1">
    <location>
        <begin position="542"/>
        <end position="552"/>
    </location>
</feature>
<feature type="compositionally biased region" description="Basic residues" evidence="1">
    <location>
        <begin position="511"/>
        <end position="523"/>
    </location>
</feature>
<dbReference type="AlphaFoldDB" id="A0A4C1VUA0"/>
<feature type="region of interest" description="Disordered" evidence="1">
    <location>
        <begin position="688"/>
        <end position="720"/>
    </location>
</feature>
<keyword evidence="3" id="KW-1185">Reference proteome</keyword>
<reference evidence="2 3" key="1">
    <citation type="journal article" date="2019" name="Commun. Biol.">
        <title>The bagworm genome reveals a unique fibroin gene that provides high tensile strength.</title>
        <authorList>
            <person name="Kono N."/>
            <person name="Nakamura H."/>
            <person name="Ohtoshi R."/>
            <person name="Tomita M."/>
            <person name="Numata K."/>
            <person name="Arakawa K."/>
        </authorList>
    </citation>
    <scope>NUCLEOTIDE SEQUENCE [LARGE SCALE GENOMIC DNA]</scope>
</reference>